<comment type="caution">
    <text evidence="2">The sequence shown here is derived from an EMBL/GenBank/DDBJ whole genome shotgun (WGS) entry which is preliminary data.</text>
</comment>
<evidence type="ECO:0000313" key="2">
    <source>
        <dbReference type="EMBL" id="KKO02821.1"/>
    </source>
</evidence>
<dbReference type="InterPro" id="IPR012337">
    <property type="entry name" value="RNaseH-like_sf"/>
</dbReference>
<dbReference type="EMBL" id="LAZR01000029">
    <property type="protein sequence ID" value="KKO02821.1"/>
    <property type="molecule type" value="Genomic_DNA"/>
</dbReference>
<organism evidence="2">
    <name type="scientific">marine sediment metagenome</name>
    <dbReference type="NCBI Taxonomy" id="412755"/>
    <lineage>
        <taxon>unclassified sequences</taxon>
        <taxon>metagenomes</taxon>
        <taxon>ecological metagenomes</taxon>
    </lineage>
</organism>
<gene>
    <name evidence="2" type="ORF">LCGC14_0102710</name>
</gene>
<dbReference type="Pfam" id="PF13683">
    <property type="entry name" value="rve_3"/>
    <property type="match status" value="1"/>
</dbReference>
<name>A0A0F9VCF5_9ZZZZ</name>
<reference evidence="2" key="1">
    <citation type="journal article" date="2015" name="Nature">
        <title>Complex archaea that bridge the gap between prokaryotes and eukaryotes.</title>
        <authorList>
            <person name="Spang A."/>
            <person name="Saw J.H."/>
            <person name="Jorgensen S.L."/>
            <person name="Zaremba-Niedzwiedzka K."/>
            <person name="Martijn J."/>
            <person name="Lind A.E."/>
            <person name="van Eijk R."/>
            <person name="Schleper C."/>
            <person name="Guy L."/>
            <person name="Ettema T.J."/>
        </authorList>
    </citation>
    <scope>NUCLEOTIDE SEQUENCE</scope>
</reference>
<dbReference type="PROSITE" id="PS50994">
    <property type="entry name" value="INTEGRASE"/>
    <property type="match status" value="1"/>
</dbReference>
<protein>
    <recommendedName>
        <fullName evidence="1">Integrase catalytic domain-containing protein</fullName>
    </recommendedName>
</protein>
<evidence type="ECO:0000259" key="1">
    <source>
        <dbReference type="PROSITE" id="PS50994"/>
    </source>
</evidence>
<accession>A0A0F9VCF5</accession>
<dbReference type="InterPro" id="IPR036397">
    <property type="entry name" value="RNaseH_sf"/>
</dbReference>
<sequence length="124" mass="14735">MRELIAIANFEIKAIKTDNTSCFTNRYTGYNKSTDPLNPRLHPFDILCQELGIPHHLIDPGKPRQNSFVERSHREDQEKFYDETEFKSFEDLRYKLRLWNMEYNDTKHCGLNGKTPNQMLKIIN</sequence>
<dbReference type="AlphaFoldDB" id="A0A0F9VCF5"/>
<dbReference type="SUPFAM" id="SSF53098">
    <property type="entry name" value="Ribonuclease H-like"/>
    <property type="match status" value="1"/>
</dbReference>
<dbReference type="InterPro" id="IPR001584">
    <property type="entry name" value="Integrase_cat-core"/>
</dbReference>
<feature type="domain" description="Integrase catalytic" evidence="1">
    <location>
        <begin position="1"/>
        <end position="124"/>
    </location>
</feature>
<dbReference type="GO" id="GO:0015074">
    <property type="term" value="P:DNA integration"/>
    <property type="evidence" value="ECO:0007669"/>
    <property type="project" value="InterPro"/>
</dbReference>
<dbReference type="Gene3D" id="3.30.420.10">
    <property type="entry name" value="Ribonuclease H-like superfamily/Ribonuclease H"/>
    <property type="match status" value="1"/>
</dbReference>
<dbReference type="GO" id="GO:0003676">
    <property type="term" value="F:nucleic acid binding"/>
    <property type="evidence" value="ECO:0007669"/>
    <property type="project" value="InterPro"/>
</dbReference>
<proteinExistence type="predicted"/>